<keyword evidence="7 9" id="KW-0139">CF(1)</keyword>
<comment type="subcellular location">
    <subcellularLocation>
        <location evidence="9">Cell membrane</location>
        <topology evidence="9">Peripheral membrane protein</topology>
    </subcellularLocation>
    <subcellularLocation>
        <location evidence="2">Endomembrane system</location>
        <topology evidence="2">Peripheral membrane protein</topology>
    </subcellularLocation>
</comment>
<comment type="caution">
    <text evidence="12">The sequence shown here is derived from an EMBL/GenBank/DDBJ whole genome shotgun (WGS) entry which is preliminary data.</text>
</comment>
<dbReference type="AlphaFoldDB" id="A0A7C3MRU3"/>
<keyword evidence="9" id="KW-0375">Hydrogen ion transport</keyword>
<evidence type="ECO:0000313" key="12">
    <source>
        <dbReference type="EMBL" id="HFX14046.1"/>
    </source>
</evidence>
<dbReference type="PANTHER" id="PTHR13822">
    <property type="entry name" value="ATP SYNTHASE DELTA/EPSILON CHAIN"/>
    <property type="match status" value="1"/>
</dbReference>
<dbReference type="PANTHER" id="PTHR13822:SF10">
    <property type="entry name" value="ATP SYNTHASE EPSILON CHAIN, CHLOROPLASTIC"/>
    <property type="match status" value="1"/>
</dbReference>
<comment type="function">
    <text evidence="1 9">Produces ATP from ADP in the presence of a proton gradient across the membrane.</text>
</comment>
<comment type="subunit">
    <text evidence="9 10">F-type ATPases have 2 components, CF(1) - the catalytic core - and CF(0) - the membrane proton channel. CF(1) has five subunits: alpha(3), beta(3), gamma(1), delta(1), epsilon(1). CF(0) has three main subunits: a, b and c.</text>
</comment>
<evidence type="ECO:0000256" key="6">
    <source>
        <dbReference type="ARBA" id="ARBA00023136"/>
    </source>
</evidence>
<protein>
    <recommendedName>
        <fullName evidence="9">ATP synthase epsilon chain</fullName>
    </recommendedName>
    <alternativeName>
        <fullName evidence="9">ATP synthase F1 sector epsilon subunit</fullName>
    </alternativeName>
    <alternativeName>
        <fullName evidence="9">F-ATPase epsilon subunit</fullName>
    </alternativeName>
</protein>
<dbReference type="GO" id="GO:0005886">
    <property type="term" value="C:plasma membrane"/>
    <property type="evidence" value="ECO:0007669"/>
    <property type="project" value="UniProtKB-SubCell"/>
</dbReference>
<feature type="domain" description="ATP synthase F1 complex delta/epsilon subunit N-terminal" evidence="11">
    <location>
        <begin position="11"/>
        <end position="87"/>
    </location>
</feature>
<evidence type="ECO:0000256" key="5">
    <source>
        <dbReference type="ARBA" id="ARBA00023065"/>
    </source>
</evidence>
<evidence type="ECO:0000256" key="4">
    <source>
        <dbReference type="ARBA" id="ARBA00022448"/>
    </source>
</evidence>
<keyword evidence="5 9" id="KW-0406">Ion transport</keyword>
<evidence type="ECO:0000256" key="9">
    <source>
        <dbReference type="HAMAP-Rule" id="MF_00530"/>
    </source>
</evidence>
<dbReference type="GO" id="GO:0012505">
    <property type="term" value="C:endomembrane system"/>
    <property type="evidence" value="ECO:0007669"/>
    <property type="project" value="UniProtKB-SubCell"/>
</dbReference>
<accession>A0A7C3MRU3</accession>
<organism evidence="12">
    <name type="scientific">Dictyoglomus thermophilum</name>
    <dbReference type="NCBI Taxonomy" id="14"/>
    <lineage>
        <taxon>Bacteria</taxon>
        <taxon>Pseudomonadati</taxon>
        <taxon>Dictyoglomota</taxon>
        <taxon>Dictyoglomia</taxon>
        <taxon>Dictyoglomales</taxon>
        <taxon>Dictyoglomaceae</taxon>
        <taxon>Dictyoglomus</taxon>
    </lineage>
</organism>
<dbReference type="InterPro" id="IPR001469">
    <property type="entry name" value="ATP_synth_F1_dsu/esu"/>
</dbReference>
<dbReference type="GO" id="GO:0045259">
    <property type="term" value="C:proton-transporting ATP synthase complex"/>
    <property type="evidence" value="ECO:0007669"/>
    <property type="project" value="UniProtKB-KW"/>
</dbReference>
<gene>
    <name evidence="9 12" type="primary">atpC</name>
    <name evidence="12" type="ORF">ENW00_07885</name>
</gene>
<evidence type="ECO:0000256" key="10">
    <source>
        <dbReference type="RuleBase" id="RU003656"/>
    </source>
</evidence>
<comment type="similarity">
    <text evidence="3 9 10">Belongs to the ATPase epsilon chain family.</text>
</comment>
<dbReference type="InterPro" id="IPR036771">
    <property type="entry name" value="ATPsynth_dsu/esu_N"/>
</dbReference>
<dbReference type="InterPro" id="IPR020546">
    <property type="entry name" value="ATP_synth_F1_dsu/esu_N"/>
</dbReference>
<dbReference type="GO" id="GO:0046933">
    <property type="term" value="F:proton-transporting ATP synthase activity, rotational mechanism"/>
    <property type="evidence" value="ECO:0007669"/>
    <property type="project" value="UniProtKB-UniRule"/>
</dbReference>
<dbReference type="GO" id="GO:0005524">
    <property type="term" value="F:ATP binding"/>
    <property type="evidence" value="ECO:0007669"/>
    <property type="project" value="UniProtKB-UniRule"/>
</dbReference>
<dbReference type="CDD" id="cd12152">
    <property type="entry name" value="F1-ATPase_delta"/>
    <property type="match status" value="1"/>
</dbReference>
<evidence type="ECO:0000259" key="11">
    <source>
        <dbReference type="Pfam" id="PF02823"/>
    </source>
</evidence>
<keyword evidence="9" id="KW-1003">Cell membrane</keyword>
<keyword evidence="4 9" id="KW-0813">Transport</keyword>
<dbReference type="Gene3D" id="2.60.15.10">
    <property type="entry name" value="F0F1 ATP synthase delta/epsilon subunit, N-terminal"/>
    <property type="match status" value="1"/>
</dbReference>
<evidence type="ECO:0000256" key="8">
    <source>
        <dbReference type="ARBA" id="ARBA00023310"/>
    </source>
</evidence>
<dbReference type="HAMAP" id="MF_00530">
    <property type="entry name" value="ATP_synth_epsil_bac"/>
    <property type="match status" value="1"/>
</dbReference>
<evidence type="ECO:0000256" key="1">
    <source>
        <dbReference type="ARBA" id="ARBA00003543"/>
    </source>
</evidence>
<evidence type="ECO:0000256" key="3">
    <source>
        <dbReference type="ARBA" id="ARBA00005712"/>
    </source>
</evidence>
<dbReference type="SUPFAM" id="SSF51344">
    <property type="entry name" value="Epsilon subunit of F1F0-ATP synthase N-terminal domain"/>
    <property type="match status" value="1"/>
</dbReference>
<name>A0A7C3MRU3_DICTH</name>
<proteinExistence type="inferred from homology"/>
<evidence type="ECO:0000256" key="2">
    <source>
        <dbReference type="ARBA" id="ARBA00004184"/>
    </source>
</evidence>
<dbReference type="Pfam" id="PF02823">
    <property type="entry name" value="ATP-synt_DE_N"/>
    <property type="match status" value="1"/>
</dbReference>
<keyword evidence="8 9" id="KW-0066">ATP synthesis</keyword>
<reference evidence="12" key="1">
    <citation type="journal article" date="2020" name="mSystems">
        <title>Genome- and Community-Level Interaction Insights into Carbon Utilization and Element Cycling Functions of Hydrothermarchaeota in Hydrothermal Sediment.</title>
        <authorList>
            <person name="Zhou Z."/>
            <person name="Liu Y."/>
            <person name="Xu W."/>
            <person name="Pan J."/>
            <person name="Luo Z.H."/>
            <person name="Li M."/>
        </authorList>
    </citation>
    <scope>NUCLEOTIDE SEQUENCE [LARGE SCALE GENOMIC DNA]</scope>
    <source>
        <strain evidence="12">SpSt-81</strain>
    </source>
</reference>
<dbReference type="EMBL" id="DTIN01000033">
    <property type="protein sequence ID" value="HFX14046.1"/>
    <property type="molecule type" value="Genomic_DNA"/>
</dbReference>
<keyword evidence="6 9" id="KW-0472">Membrane</keyword>
<dbReference type="NCBIfam" id="TIGR01216">
    <property type="entry name" value="ATP_synt_epsi"/>
    <property type="match status" value="1"/>
</dbReference>
<evidence type="ECO:0000256" key="7">
    <source>
        <dbReference type="ARBA" id="ARBA00023196"/>
    </source>
</evidence>
<sequence>MKEDVKKEVYLEIVTPVKVIYRGYVNSIIVPVEDGMIGILPRHVNTLARIIPGILISKTDKGSSYFVVGKGFMEFIRDKAYVITDNAEIIEKIDFHTLEKEEKELREKLKETPDKETRDEIKYALLLNSYKKRALQLFLETKDSTK</sequence>